<sequence length="198" mass="21966">MSLSTVIAFALLLKKITRKASKKNLKSKRKTSSCPETSLNEEQIDNTSRRLEETSSIPQLKATLQSSLEDIISPSIKEDLDVANNTIELNQLTSLSSLSSSAGSDVVVTVRDFAYPKDSPLHFGNPLPHNQSTISLSSPDFTGRDARALFDFVPETEYEIELKAGQLIWVQYRQCPGWLIADVEDQTGLVPESYVEFV</sequence>
<organism evidence="5 6">
    <name type="scientific">Rhizopus oryzae</name>
    <name type="common">Mucormycosis agent</name>
    <name type="synonym">Rhizopus arrhizus var. delemar</name>
    <dbReference type="NCBI Taxonomy" id="64495"/>
    <lineage>
        <taxon>Eukaryota</taxon>
        <taxon>Fungi</taxon>
        <taxon>Fungi incertae sedis</taxon>
        <taxon>Mucoromycota</taxon>
        <taxon>Mucoromycotina</taxon>
        <taxon>Mucoromycetes</taxon>
        <taxon>Mucorales</taxon>
        <taxon>Mucorineae</taxon>
        <taxon>Rhizopodaceae</taxon>
        <taxon>Rhizopus</taxon>
    </lineage>
</organism>
<proteinExistence type="predicted"/>
<reference evidence="5" key="1">
    <citation type="journal article" date="2020" name="Microb. Genom.">
        <title>Genetic diversity of clinical and environmental Mucorales isolates obtained from an investigation of mucormycosis cases among solid organ transplant recipients.</title>
        <authorList>
            <person name="Nguyen M.H."/>
            <person name="Kaul D."/>
            <person name="Muto C."/>
            <person name="Cheng S.J."/>
            <person name="Richter R.A."/>
            <person name="Bruno V.M."/>
            <person name="Liu G."/>
            <person name="Beyhan S."/>
            <person name="Sundermann A.J."/>
            <person name="Mounaud S."/>
            <person name="Pasculle A.W."/>
            <person name="Nierman W.C."/>
            <person name="Driscoll E."/>
            <person name="Cumbie R."/>
            <person name="Clancy C.J."/>
            <person name="Dupont C.L."/>
        </authorList>
    </citation>
    <scope>NUCLEOTIDE SEQUENCE</scope>
    <source>
        <strain evidence="5">GL11</strain>
    </source>
</reference>
<name>A0A9P6X0Q6_RHIOR</name>
<dbReference type="Proteomes" id="UP000716291">
    <property type="component" value="Unassembled WGS sequence"/>
</dbReference>
<evidence type="ECO:0000256" key="2">
    <source>
        <dbReference type="PROSITE-ProRule" id="PRU00192"/>
    </source>
</evidence>
<dbReference type="SMART" id="SM00326">
    <property type="entry name" value="SH3"/>
    <property type="match status" value="1"/>
</dbReference>
<dbReference type="InterPro" id="IPR001452">
    <property type="entry name" value="SH3_domain"/>
</dbReference>
<evidence type="ECO:0000256" key="3">
    <source>
        <dbReference type="SAM" id="MobiDB-lite"/>
    </source>
</evidence>
<evidence type="ECO:0000259" key="4">
    <source>
        <dbReference type="PROSITE" id="PS50002"/>
    </source>
</evidence>
<protein>
    <recommendedName>
        <fullName evidence="4">SH3 domain-containing protein</fullName>
    </recommendedName>
</protein>
<accession>A0A9P6X0Q6</accession>
<keyword evidence="6" id="KW-1185">Reference proteome</keyword>
<dbReference type="OrthoDB" id="19092at2759"/>
<dbReference type="AlphaFoldDB" id="A0A9P6X0Q6"/>
<feature type="domain" description="SH3" evidence="4">
    <location>
        <begin position="141"/>
        <end position="198"/>
    </location>
</feature>
<dbReference type="PROSITE" id="PS50002">
    <property type="entry name" value="SH3"/>
    <property type="match status" value="1"/>
</dbReference>
<dbReference type="InterPro" id="IPR036028">
    <property type="entry name" value="SH3-like_dom_sf"/>
</dbReference>
<dbReference type="EMBL" id="JAANQT010002248">
    <property type="protein sequence ID" value="KAG1302817.1"/>
    <property type="molecule type" value="Genomic_DNA"/>
</dbReference>
<comment type="caution">
    <text evidence="5">The sequence shown here is derived from an EMBL/GenBank/DDBJ whole genome shotgun (WGS) entry which is preliminary data.</text>
</comment>
<dbReference type="Gene3D" id="2.30.30.40">
    <property type="entry name" value="SH3 Domains"/>
    <property type="match status" value="1"/>
</dbReference>
<evidence type="ECO:0000256" key="1">
    <source>
        <dbReference type="ARBA" id="ARBA00022443"/>
    </source>
</evidence>
<evidence type="ECO:0000313" key="6">
    <source>
        <dbReference type="Proteomes" id="UP000716291"/>
    </source>
</evidence>
<gene>
    <name evidence="5" type="ORF">G6F64_010610</name>
</gene>
<dbReference type="SUPFAM" id="SSF50044">
    <property type="entry name" value="SH3-domain"/>
    <property type="match status" value="1"/>
</dbReference>
<feature type="region of interest" description="Disordered" evidence="3">
    <location>
        <begin position="24"/>
        <end position="55"/>
    </location>
</feature>
<keyword evidence="1 2" id="KW-0728">SH3 domain</keyword>
<dbReference type="Pfam" id="PF07653">
    <property type="entry name" value="SH3_2"/>
    <property type="match status" value="1"/>
</dbReference>
<evidence type="ECO:0000313" key="5">
    <source>
        <dbReference type="EMBL" id="KAG1302817.1"/>
    </source>
</evidence>